<organism evidence="1 2">
    <name type="scientific">Candidatus Falkowbacteria bacterium RIFOXYC2_FULL_48_21</name>
    <dbReference type="NCBI Taxonomy" id="1798005"/>
    <lineage>
        <taxon>Bacteria</taxon>
        <taxon>Candidatus Falkowiibacteriota</taxon>
    </lineage>
</organism>
<reference evidence="1 2" key="1">
    <citation type="journal article" date="2016" name="Nat. Commun.">
        <title>Thousands of microbial genomes shed light on interconnected biogeochemical processes in an aquifer system.</title>
        <authorList>
            <person name="Anantharaman K."/>
            <person name="Brown C.T."/>
            <person name="Hug L.A."/>
            <person name="Sharon I."/>
            <person name="Castelle C.J."/>
            <person name="Probst A.J."/>
            <person name="Thomas B.C."/>
            <person name="Singh A."/>
            <person name="Wilkins M.J."/>
            <person name="Karaoz U."/>
            <person name="Brodie E.L."/>
            <person name="Williams K.H."/>
            <person name="Hubbard S.S."/>
            <person name="Banfield J.F."/>
        </authorList>
    </citation>
    <scope>NUCLEOTIDE SEQUENCE [LARGE SCALE GENOMIC DNA]</scope>
</reference>
<dbReference type="InterPro" id="IPR012657">
    <property type="entry name" value="23S_rRNA-intervening_sequence"/>
</dbReference>
<name>A0A1F5TGW0_9BACT</name>
<dbReference type="EMBL" id="MFGM01000007">
    <property type="protein sequence ID" value="OGF38157.1"/>
    <property type="molecule type" value="Genomic_DNA"/>
</dbReference>
<comment type="caution">
    <text evidence="1">The sequence shown here is derived from an EMBL/GenBank/DDBJ whole genome shotgun (WGS) entry which is preliminary data.</text>
</comment>
<evidence type="ECO:0000313" key="1">
    <source>
        <dbReference type="EMBL" id="OGF38157.1"/>
    </source>
</evidence>
<dbReference type="Gene3D" id="1.20.1440.60">
    <property type="entry name" value="23S rRNA-intervening sequence"/>
    <property type="match status" value="1"/>
</dbReference>
<dbReference type="Proteomes" id="UP000178656">
    <property type="component" value="Unassembled WGS sequence"/>
</dbReference>
<proteinExistence type="predicted"/>
<protein>
    <recommendedName>
        <fullName evidence="3">Four helix bundle protein</fullName>
    </recommendedName>
</protein>
<dbReference type="SUPFAM" id="SSF158446">
    <property type="entry name" value="IVS-encoded protein-like"/>
    <property type="match status" value="1"/>
</dbReference>
<dbReference type="InterPro" id="IPR036583">
    <property type="entry name" value="23S_rRNA_IVS_sf"/>
</dbReference>
<gene>
    <name evidence="1" type="ORF">A2482_04225</name>
</gene>
<dbReference type="NCBIfam" id="TIGR02436">
    <property type="entry name" value="four helix bundle protein"/>
    <property type="match status" value="1"/>
</dbReference>
<dbReference type="AlphaFoldDB" id="A0A1F5TGW0"/>
<evidence type="ECO:0000313" key="2">
    <source>
        <dbReference type="Proteomes" id="UP000178656"/>
    </source>
</evidence>
<accession>A0A1F5TGW0</accession>
<evidence type="ECO:0008006" key="3">
    <source>
        <dbReference type="Google" id="ProtNLM"/>
    </source>
</evidence>
<sequence>MYGAYYYQVKLASLRVSRKESYETINHLKKAKDGKVLPAETCDEFISRYEKLILGINKYIAYITKRLPKK</sequence>